<sequence length="111" mass="11876">MISLFLVICYFVLIFNMLLPRVFEKLRQEEAAFERIERAGSVYRCVDGVVVSYALGASGLAARVMTDASGAPLPCARMAEADPALFAGCSGPRGRGDLRDVCASAYASAFS</sequence>
<dbReference type="GO" id="GO:0055036">
    <property type="term" value="C:virion membrane"/>
    <property type="evidence" value="ECO:0007669"/>
    <property type="project" value="UniProtKB-SubCell"/>
</dbReference>
<dbReference type="OrthoDB" id="24842at10239"/>
<keyword evidence="13" id="KW-1185">Reference proteome</keyword>
<keyword evidence="11" id="KW-1160">Virus entry into host cell</keyword>
<evidence type="ECO:0000256" key="11">
    <source>
        <dbReference type="ARBA" id="ARBA00023296"/>
    </source>
</evidence>
<organism evidence="12 13">
    <name type="scientific">Parapoxvirus red deer/HL953</name>
    <dbReference type="NCBI Taxonomy" id="1579460"/>
    <lineage>
        <taxon>Viruses</taxon>
        <taxon>Varidnaviria</taxon>
        <taxon>Bamfordvirae</taxon>
        <taxon>Nucleocytoviricota</taxon>
        <taxon>Pokkesviricetes</taxon>
        <taxon>Chitovirales</taxon>
        <taxon>Poxviridae</taxon>
        <taxon>Chordopoxvirinae</taxon>
        <taxon>Parapoxvirus</taxon>
        <taxon>Parapoxvirus reddeerpox</taxon>
        <taxon>Red deerpox virus</taxon>
    </lineage>
</organism>
<evidence type="ECO:0000256" key="6">
    <source>
        <dbReference type="ARBA" id="ARBA00022879"/>
    </source>
</evidence>
<keyword evidence="7" id="KW-0735">Signal-anchor</keyword>
<keyword evidence="8" id="KW-1133">Transmembrane helix</keyword>
<dbReference type="GO" id="GO:0039663">
    <property type="term" value="P:membrane fusion involved in viral entry into host cell"/>
    <property type="evidence" value="ECO:0007669"/>
    <property type="project" value="UniProtKB-KW"/>
</dbReference>
<dbReference type="InterPro" id="IPR007987">
    <property type="entry name" value="Poxvirus_A21"/>
</dbReference>
<dbReference type="RefSeq" id="YP_009112836.1">
    <property type="nucleotide sequence ID" value="NC_025963.1"/>
</dbReference>
<dbReference type="Proteomes" id="UP000107385">
    <property type="component" value="Segment"/>
</dbReference>
<reference evidence="12 13" key="1">
    <citation type="submission" date="2014-09" db="EMBL/GenBank/DDBJ databases">
        <title>Parapoxvirus (PPV) of red deer reveals sub-clinical infection and confirms a unique species.</title>
        <authorList>
            <person name="Friederichs S."/>
            <person name="Stefan K."/>
            <person name="Helmut B."/>
            <person name="Heike L."/>
            <person name="Mathias B."/>
        </authorList>
    </citation>
    <scope>NUCLEOTIDE SEQUENCE [LARGE SCALE GENOMIC DNA]</scope>
    <source>
        <strain evidence="12">HL953</strain>
    </source>
</reference>
<evidence type="ECO:0000256" key="3">
    <source>
        <dbReference type="ARBA" id="ARBA00022595"/>
    </source>
</evidence>
<dbReference type="EMBL" id="KM502564">
    <property type="protein sequence ID" value="AIZ77348.1"/>
    <property type="molecule type" value="Genomic_DNA"/>
</dbReference>
<evidence type="ECO:0000256" key="5">
    <source>
        <dbReference type="ARBA" id="ARBA00022844"/>
    </source>
</evidence>
<evidence type="ECO:0000313" key="12">
    <source>
        <dbReference type="EMBL" id="AIZ77348.1"/>
    </source>
</evidence>
<name>A0A0A7MAB0_9POXV</name>
<evidence type="ECO:0000256" key="9">
    <source>
        <dbReference type="ARBA" id="ARBA00023136"/>
    </source>
</evidence>
<keyword evidence="4" id="KW-0812">Transmembrane</keyword>
<evidence type="ECO:0000256" key="1">
    <source>
        <dbReference type="ARBA" id="ARBA00004462"/>
    </source>
</evidence>
<comment type="subcellular location">
    <subcellularLocation>
        <location evidence="1">Virion membrane</location>
        <topology evidence="1">Single-pass type III membrane protein</topology>
    </subcellularLocation>
</comment>
<dbReference type="Pfam" id="PF05323">
    <property type="entry name" value="Pox_A21"/>
    <property type="match status" value="1"/>
</dbReference>
<evidence type="ECO:0000256" key="4">
    <source>
        <dbReference type="ARBA" id="ARBA00022692"/>
    </source>
</evidence>
<evidence type="ECO:0000313" key="13">
    <source>
        <dbReference type="Proteomes" id="UP000107385"/>
    </source>
</evidence>
<evidence type="ECO:0000256" key="8">
    <source>
        <dbReference type="ARBA" id="ARBA00022989"/>
    </source>
</evidence>
<keyword evidence="9" id="KW-0472">Membrane</keyword>
<evidence type="ECO:0000256" key="10">
    <source>
        <dbReference type="ARBA" id="ARBA00023157"/>
    </source>
</evidence>
<dbReference type="GO" id="GO:0019031">
    <property type="term" value="C:viral envelope"/>
    <property type="evidence" value="ECO:0007669"/>
    <property type="project" value="UniProtKB-KW"/>
</dbReference>
<evidence type="ECO:0000256" key="2">
    <source>
        <dbReference type="ARBA" id="ARBA00022506"/>
    </source>
</evidence>
<dbReference type="GO" id="GO:0046718">
    <property type="term" value="P:symbiont entry into host cell"/>
    <property type="evidence" value="ECO:0007669"/>
    <property type="project" value="UniProtKB-KW"/>
</dbReference>
<evidence type="ECO:0008006" key="14">
    <source>
        <dbReference type="Google" id="ProtNLM"/>
    </source>
</evidence>
<keyword evidence="10" id="KW-1015">Disulfide bond</keyword>
<keyword evidence="3" id="KW-1162">Viral penetration into host cytoplasm</keyword>
<protein>
    <recommendedName>
        <fullName evidence="14">IMV membrane protein</fullName>
    </recommendedName>
</protein>
<proteinExistence type="predicted"/>
<keyword evidence="6" id="KW-0261">Viral envelope protein</keyword>
<accession>A0A0A7MAB0</accession>
<dbReference type="GeneID" id="22647495"/>
<keyword evidence="2" id="KW-1168">Fusion of virus membrane with host membrane</keyword>
<keyword evidence="5" id="KW-0946">Virion</keyword>
<evidence type="ECO:0000256" key="7">
    <source>
        <dbReference type="ARBA" id="ARBA00022968"/>
    </source>
</evidence>
<dbReference type="KEGG" id="vg:22647495"/>